<dbReference type="Proteomes" id="UP000314294">
    <property type="component" value="Unassembled WGS sequence"/>
</dbReference>
<organism evidence="1 2">
    <name type="scientific">Liparis tanakae</name>
    <name type="common">Tanaka's snailfish</name>
    <dbReference type="NCBI Taxonomy" id="230148"/>
    <lineage>
        <taxon>Eukaryota</taxon>
        <taxon>Metazoa</taxon>
        <taxon>Chordata</taxon>
        <taxon>Craniata</taxon>
        <taxon>Vertebrata</taxon>
        <taxon>Euteleostomi</taxon>
        <taxon>Actinopterygii</taxon>
        <taxon>Neopterygii</taxon>
        <taxon>Teleostei</taxon>
        <taxon>Neoteleostei</taxon>
        <taxon>Acanthomorphata</taxon>
        <taxon>Eupercaria</taxon>
        <taxon>Perciformes</taxon>
        <taxon>Cottioidei</taxon>
        <taxon>Cottales</taxon>
        <taxon>Liparidae</taxon>
        <taxon>Liparis</taxon>
    </lineage>
</organism>
<reference evidence="1 2" key="1">
    <citation type="submission" date="2019-03" db="EMBL/GenBank/DDBJ databases">
        <title>First draft genome of Liparis tanakae, snailfish: a comprehensive survey of snailfish specific genes.</title>
        <authorList>
            <person name="Kim W."/>
            <person name="Song I."/>
            <person name="Jeong J.-H."/>
            <person name="Kim D."/>
            <person name="Kim S."/>
            <person name="Ryu S."/>
            <person name="Song J.Y."/>
            <person name="Lee S.K."/>
        </authorList>
    </citation>
    <scope>NUCLEOTIDE SEQUENCE [LARGE SCALE GENOMIC DNA]</scope>
    <source>
        <tissue evidence="1">Muscle</tissue>
    </source>
</reference>
<dbReference type="AlphaFoldDB" id="A0A4Z2HEZ1"/>
<evidence type="ECO:0000313" key="1">
    <source>
        <dbReference type="EMBL" id="TNN63553.1"/>
    </source>
</evidence>
<evidence type="ECO:0000313" key="2">
    <source>
        <dbReference type="Proteomes" id="UP000314294"/>
    </source>
</evidence>
<gene>
    <name evidence="1" type="primary">ADARB2_2</name>
    <name evidence="1" type="ORF">EYF80_026205</name>
</gene>
<accession>A0A4Z2HEZ1</accession>
<protein>
    <submittedName>
        <fullName evidence="1">Double-stranded RNA-specific editase B2</fullName>
    </submittedName>
</protein>
<proteinExistence type="predicted"/>
<sequence length="215" mass="23877">MRPPTPTLLSLLSVSPVHSSREGELSRGMKLRSGTQSLIATRVFADSIFHLVKEKYRSLLGGCSPAHARHKSLAGIVMTREIQTYACQVFAAARQQEAAAVPRWPVSTQADTRLDRNTGESCSKAKPDRNALLGWTPGPLYATRRHAAQGTRGNQWPTAQWRCQDSTGTVPSGPRLIKAPVPGRRCLQVCWKQAEPDFERRWERFVAAKEEMACL</sequence>
<dbReference type="EMBL" id="SRLO01000270">
    <property type="protein sequence ID" value="TNN63553.1"/>
    <property type="molecule type" value="Genomic_DNA"/>
</dbReference>
<comment type="caution">
    <text evidence="1">The sequence shown here is derived from an EMBL/GenBank/DDBJ whole genome shotgun (WGS) entry which is preliminary data.</text>
</comment>
<name>A0A4Z2HEZ1_9TELE</name>
<keyword evidence="2" id="KW-1185">Reference proteome</keyword>